<keyword evidence="7" id="KW-0067">ATP-binding</keyword>
<evidence type="ECO:0000256" key="8">
    <source>
        <dbReference type="ARBA" id="ARBA00022842"/>
    </source>
</evidence>
<dbReference type="InterPro" id="IPR003846">
    <property type="entry name" value="SelO"/>
</dbReference>
<feature type="compositionally biased region" description="Basic and acidic residues" evidence="10">
    <location>
        <begin position="633"/>
        <end position="648"/>
    </location>
</feature>
<evidence type="ECO:0000256" key="5">
    <source>
        <dbReference type="ARBA" id="ARBA00022723"/>
    </source>
</evidence>
<dbReference type="HAMAP" id="MF_00692">
    <property type="entry name" value="SelO"/>
    <property type="match status" value="1"/>
</dbReference>
<name>A0A7N6FA69_ANATE</name>
<accession>A0A7N6FA69</accession>
<proteinExistence type="inferred from homology"/>
<protein>
    <recommendedName>
        <fullName evidence="9">Selenoprotein O</fullName>
    </recommendedName>
</protein>
<keyword evidence="5" id="KW-0479">Metal-binding</keyword>
<sequence>MFAVEAAASSSLLTSTDHCYNLLQWVLTAPVLMETSQCAPTALERLLFHNTALKKLPVDESEEPGPRTVPAACYSRIRALQPLLRPNLACLSPSALALLGLSAHDVRCDPLAAEYMSGSRVLPGSEPAAHCYCGHQFGLFAGQLGDGAVMYLGEVESGTHGRWEIQVKGAGVTPYSRDGDGRKVLRSSIREFLCSEAMAALGIPSTRAASLVTSDLYVSRDPLNSGRRIRERCSAVLRLAPSFIRFGSFEIFRGRDGFSGLQGPSAGRDDIRAQLLDYVIENYYPGIKQAHSNRKDRNMAFFREVMTRTAKLVAQWQCVGFCHGVLNTDNMSIVGLTLDYGPFGFMDRFDPDFICNASDKRGRYSYQAQPSVCRWNLARLAEALGSELDAAEARAILDEFMATYEAFYLCIMRKKLGLVRKEEAEDSELVSDLLRVMHITGADFTNTFHLLSRVPWPEDDSSDKATVGPVVDLILDQCASTEELKVTNKPTMEEKELAMILSMAQTDPVMFSMASDRTGVAQQLERIGHLKDLFETDQEELKKKQRDEWIRWIRQYRKRLAKECDGTDDLHLIKKQRLCVMNSNNPRHVLRNYIAQNAIEAAEQGDFSEINRALKALEKPYSDTFGPESLDGVDARRENEQEEKISKAGYDRKPPAWAQKNLYHLILIEPPGQLQERYLFSVMHHTGRSF</sequence>
<keyword evidence="4" id="KW-0548">Nucleotidyltransferase</keyword>
<evidence type="ECO:0000256" key="10">
    <source>
        <dbReference type="SAM" id="MobiDB-lite"/>
    </source>
</evidence>
<dbReference type="NCBIfam" id="NF000658">
    <property type="entry name" value="PRK00029.1"/>
    <property type="match status" value="1"/>
</dbReference>
<comment type="similarity">
    <text evidence="2">Belongs to the SELO family.</text>
</comment>
<dbReference type="PANTHER" id="PTHR12153">
    <property type="entry name" value="SELENOPROTEIN O"/>
    <property type="match status" value="1"/>
</dbReference>
<dbReference type="Proteomes" id="UP000265040">
    <property type="component" value="Chromosome 23"/>
</dbReference>
<dbReference type="GO" id="GO:0046872">
    <property type="term" value="F:metal ion binding"/>
    <property type="evidence" value="ECO:0007669"/>
    <property type="project" value="UniProtKB-KW"/>
</dbReference>
<reference evidence="11" key="3">
    <citation type="submission" date="2025-09" db="UniProtKB">
        <authorList>
            <consortium name="Ensembl"/>
        </authorList>
    </citation>
    <scope>IDENTIFICATION</scope>
</reference>
<dbReference type="Pfam" id="PF02696">
    <property type="entry name" value="SelO"/>
    <property type="match status" value="1"/>
</dbReference>
<dbReference type="GO" id="GO:0016779">
    <property type="term" value="F:nucleotidyltransferase activity"/>
    <property type="evidence" value="ECO:0007669"/>
    <property type="project" value="UniProtKB-KW"/>
</dbReference>
<evidence type="ECO:0000256" key="2">
    <source>
        <dbReference type="ARBA" id="ARBA00009747"/>
    </source>
</evidence>
<reference evidence="11" key="2">
    <citation type="submission" date="2025-08" db="UniProtKB">
        <authorList>
            <consortium name="Ensembl"/>
        </authorList>
    </citation>
    <scope>IDENTIFICATION</scope>
</reference>
<evidence type="ECO:0000256" key="3">
    <source>
        <dbReference type="ARBA" id="ARBA00022679"/>
    </source>
</evidence>
<evidence type="ECO:0000256" key="4">
    <source>
        <dbReference type="ARBA" id="ARBA00022695"/>
    </source>
</evidence>
<evidence type="ECO:0000256" key="7">
    <source>
        <dbReference type="ARBA" id="ARBA00022840"/>
    </source>
</evidence>
<keyword evidence="3" id="KW-0808">Transferase</keyword>
<feature type="region of interest" description="Disordered" evidence="10">
    <location>
        <begin position="627"/>
        <end position="648"/>
    </location>
</feature>
<dbReference type="GO" id="GO:0005524">
    <property type="term" value="F:ATP binding"/>
    <property type="evidence" value="ECO:0007669"/>
    <property type="project" value="UniProtKB-KW"/>
</dbReference>
<keyword evidence="12" id="KW-1185">Reference proteome</keyword>
<dbReference type="PANTHER" id="PTHR12153:SF15">
    <property type="entry name" value="PROTEIN ADENYLYLTRANSFERASE SELO, MITOCHONDRIAL"/>
    <property type="match status" value="1"/>
</dbReference>
<reference evidence="11" key="1">
    <citation type="submission" date="2021-04" db="EMBL/GenBank/DDBJ databases">
        <authorList>
            <consortium name="Wellcome Sanger Institute Data Sharing"/>
        </authorList>
    </citation>
    <scope>NUCLEOTIDE SEQUENCE [LARGE SCALE GENOMIC DNA]</scope>
</reference>
<dbReference type="GeneTree" id="ENSGT00390000005508"/>
<comment type="cofactor">
    <cofactor evidence="1">
        <name>Mg(2+)</name>
        <dbReference type="ChEBI" id="CHEBI:18420"/>
    </cofactor>
</comment>
<evidence type="ECO:0000256" key="6">
    <source>
        <dbReference type="ARBA" id="ARBA00022741"/>
    </source>
</evidence>
<dbReference type="AlphaFoldDB" id="A0A7N6FA69"/>
<keyword evidence="8" id="KW-0460">Magnesium</keyword>
<dbReference type="Ensembl" id="ENSATET00000055444.2">
    <property type="protein sequence ID" value="ENSATEP00000046297.2"/>
    <property type="gene ID" value="ENSATEG00000002897.3"/>
</dbReference>
<organism evidence="11 12">
    <name type="scientific">Anabas testudineus</name>
    <name type="common">Climbing perch</name>
    <name type="synonym">Anthias testudineus</name>
    <dbReference type="NCBI Taxonomy" id="64144"/>
    <lineage>
        <taxon>Eukaryota</taxon>
        <taxon>Metazoa</taxon>
        <taxon>Chordata</taxon>
        <taxon>Craniata</taxon>
        <taxon>Vertebrata</taxon>
        <taxon>Euteleostomi</taxon>
        <taxon>Actinopterygii</taxon>
        <taxon>Neopterygii</taxon>
        <taxon>Teleostei</taxon>
        <taxon>Neoteleostei</taxon>
        <taxon>Acanthomorphata</taxon>
        <taxon>Anabantaria</taxon>
        <taxon>Anabantiformes</taxon>
        <taxon>Anabantoidei</taxon>
        <taxon>Anabantidae</taxon>
        <taxon>Anabas</taxon>
    </lineage>
</organism>
<evidence type="ECO:0000313" key="11">
    <source>
        <dbReference type="Ensembl" id="ENSATEP00000046297.2"/>
    </source>
</evidence>
<evidence type="ECO:0000256" key="9">
    <source>
        <dbReference type="ARBA" id="ARBA00031547"/>
    </source>
</evidence>
<keyword evidence="6" id="KW-0547">Nucleotide-binding</keyword>
<evidence type="ECO:0000313" key="12">
    <source>
        <dbReference type="Proteomes" id="UP000265040"/>
    </source>
</evidence>
<evidence type="ECO:0000256" key="1">
    <source>
        <dbReference type="ARBA" id="ARBA00001946"/>
    </source>
</evidence>